<comment type="caution">
    <text evidence="3">The sequence shown here is derived from an EMBL/GenBank/DDBJ whole genome shotgun (WGS) entry which is preliminary data.</text>
</comment>
<reference evidence="3 4" key="1">
    <citation type="submission" date="2024-08" db="EMBL/GenBank/DDBJ databases">
        <authorList>
            <person name="Cucini C."/>
            <person name="Frati F."/>
        </authorList>
    </citation>
    <scope>NUCLEOTIDE SEQUENCE [LARGE SCALE GENOMIC DNA]</scope>
</reference>
<keyword evidence="4" id="KW-1185">Reference proteome</keyword>
<accession>A0ABP1Q196</accession>
<dbReference type="SUPFAM" id="SSF53448">
    <property type="entry name" value="Nucleotide-diphospho-sugar transferases"/>
    <property type="match status" value="1"/>
</dbReference>
<dbReference type="Pfam" id="PF21394">
    <property type="entry name" value="Beta-ketacyl_N"/>
    <property type="match status" value="1"/>
</dbReference>
<evidence type="ECO:0000313" key="4">
    <source>
        <dbReference type="Proteomes" id="UP001642540"/>
    </source>
</evidence>
<sequence length="799" mass="89723">MGGGGEPQIWVTYALTNDDVPKALTLCSSLRRVLTSRKIGVIVSRKLSNPLKECLHQAFDFYFPLEEERNKAGVKDVDFVKLYALTLKPFGKCVVLSPCMLALNNCDNIFDDYNIPSAHSFVLGGGDLSVFLVRPCLKSFWALMSGVKGACNGNGMSVTKYLRDWTKNQKEGGNGGDFKRLPEEKYNLALNSLKIKAPEGDITNVSIVNLIGVGEKEDPEKCGLFSKMILQYRKLIFDETVAPLLQTTETTLTGIPVDLACSELWEQNQFQQWSREPIAIQTSAMPQLWEETWKGELGPWAGRVELSKIKGKWNELNLIPDDCNTPPPKIAGLFSQVEHLVYLHMVRSLQELGWTPVLGEVFGEEELGDTLQIRGFYRQYFGFILEVLEMERILERVGDKWKVKRMPYTLEESGKLLSSAEWSSELISRYNTAPLLTKRKCEDINMNEELEIETRLKVKFEQCTNRQVITVLPATHFEVETGENIAKIRFGVEDDFVALLTHLQKENLSLEGIIYCWPLSSLCSQEEVLRPYFYLTKSLLTTTSGKIPKLICVTKGLLPVNGDVLSNLSSANFHTSTLLGFTKSLKNENQELGVKVVDVEGSSLSSADEIFWEVWSWDKEIMLAYRGGNRIYPKLQAVKATTNSLKLPHASDRFQLILPESRSISELQFGTLDEFLLKENESRNQLQSSRYGSISLFFRCTILHNSFHRFRFRCPNLFTFFRGNDRLLISLTITLSTLAASSVVDTPAPSSSSVPASSDESSSVSSCAGCSTTSEILLVETDHRSVPDSILGLWNVGDT</sequence>
<evidence type="ECO:0000313" key="3">
    <source>
        <dbReference type="EMBL" id="CAL8085183.1"/>
    </source>
</evidence>
<dbReference type="Gene3D" id="3.90.550.10">
    <property type="entry name" value="Spore Coat Polysaccharide Biosynthesis Protein SpsA, Chain A"/>
    <property type="match status" value="1"/>
</dbReference>
<dbReference type="InterPro" id="IPR036291">
    <property type="entry name" value="NAD(P)-bd_dom_sf"/>
</dbReference>
<feature type="region of interest" description="Disordered" evidence="1">
    <location>
        <begin position="744"/>
        <end position="766"/>
    </location>
</feature>
<dbReference type="InterPro" id="IPR049490">
    <property type="entry name" value="C883_1060-like_KR_N"/>
</dbReference>
<dbReference type="SUPFAM" id="SSF51735">
    <property type="entry name" value="NAD(P)-binding Rossmann-fold domains"/>
    <property type="match status" value="1"/>
</dbReference>
<name>A0ABP1Q196_9HEXA</name>
<protein>
    <recommendedName>
        <fullName evidence="2">C883-1060-like ketoreductase domain-containing protein</fullName>
    </recommendedName>
</protein>
<organism evidence="3 4">
    <name type="scientific">Orchesella dallaii</name>
    <dbReference type="NCBI Taxonomy" id="48710"/>
    <lineage>
        <taxon>Eukaryota</taxon>
        <taxon>Metazoa</taxon>
        <taxon>Ecdysozoa</taxon>
        <taxon>Arthropoda</taxon>
        <taxon>Hexapoda</taxon>
        <taxon>Collembola</taxon>
        <taxon>Entomobryomorpha</taxon>
        <taxon>Entomobryoidea</taxon>
        <taxon>Orchesellidae</taxon>
        <taxon>Orchesellinae</taxon>
        <taxon>Orchesella</taxon>
    </lineage>
</organism>
<gene>
    <name evidence="3" type="ORF">ODALV1_LOCUS6030</name>
</gene>
<proteinExistence type="predicted"/>
<dbReference type="InterPro" id="IPR029044">
    <property type="entry name" value="Nucleotide-diphossugar_trans"/>
</dbReference>
<dbReference type="Gene3D" id="3.40.50.720">
    <property type="entry name" value="NAD(P)-binding Rossmann-like Domain"/>
    <property type="match status" value="1"/>
</dbReference>
<feature type="domain" description="C883-1060-like ketoreductase" evidence="2">
    <location>
        <begin position="462"/>
        <end position="610"/>
    </location>
</feature>
<evidence type="ECO:0000259" key="2">
    <source>
        <dbReference type="Pfam" id="PF21394"/>
    </source>
</evidence>
<evidence type="ECO:0000256" key="1">
    <source>
        <dbReference type="SAM" id="MobiDB-lite"/>
    </source>
</evidence>
<dbReference type="EMBL" id="CAXLJM020000019">
    <property type="protein sequence ID" value="CAL8085183.1"/>
    <property type="molecule type" value="Genomic_DNA"/>
</dbReference>
<dbReference type="Proteomes" id="UP001642540">
    <property type="component" value="Unassembled WGS sequence"/>
</dbReference>